<evidence type="ECO:0000256" key="9">
    <source>
        <dbReference type="ARBA" id="ARBA00022679"/>
    </source>
</evidence>
<dbReference type="InterPro" id="IPR000014">
    <property type="entry name" value="PAS"/>
</dbReference>
<dbReference type="InterPro" id="IPR014310">
    <property type="entry name" value="Sig_transdc_His_kinase_PhoR"/>
</dbReference>
<evidence type="ECO:0000259" key="20">
    <source>
        <dbReference type="PROSITE" id="PS50112"/>
    </source>
</evidence>
<keyword evidence="16 18" id="KW-0472">Membrane</keyword>
<comment type="catalytic activity">
    <reaction evidence="1">
        <text>ATP + protein L-histidine = ADP + protein N-phospho-L-histidine.</text>
        <dbReference type="EC" id="2.7.13.3"/>
    </reaction>
</comment>
<gene>
    <name evidence="21" type="ORF">SAHL_16300</name>
</gene>
<evidence type="ECO:0000256" key="13">
    <source>
        <dbReference type="ARBA" id="ARBA00022840"/>
    </source>
</evidence>
<dbReference type="GO" id="GO:0004721">
    <property type="term" value="F:phosphoprotein phosphatase activity"/>
    <property type="evidence" value="ECO:0007669"/>
    <property type="project" value="InterPro"/>
</dbReference>
<evidence type="ECO:0000256" key="11">
    <source>
        <dbReference type="ARBA" id="ARBA00022741"/>
    </source>
</evidence>
<dbReference type="Pfam" id="PF00989">
    <property type="entry name" value="PAS"/>
    <property type="match status" value="1"/>
</dbReference>
<dbReference type="SUPFAM" id="SSF55874">
    <property type="entry name" value="ATPase domain of HSP90 chaperone/DNA topoisomerase II/histidine kinase"/>
    <property type="match status" value="1"/>
</dbReference>
<keyword evidence="15" id="KW-0902">Two-component regulatory system</keyword>
<evidence type="ECO:0000256" key="8">
    <source>
        <dbReference type="ARBA" id="ARBA00022592"/>
    </source>
</evidence>
<dbReference type="CDD" id="cd00082">
    <property type="entry name" value="HisKA"/>
    <property type="match status" value="1"/>
</dbReference>
<dbReference type="GO" id="GO:0006817">
    <property type="term" value="P:phosphate ion transport"/>
    <property type="evidence" value="ECO:0007669"/>
    <property type="project" value="UniProtKB-KW"/>
</dbReference>
<sequence length="442" mass="49701">MSMPSQAMRRTWRREVVLMLAVLAAGAVAGLISGHVLVCVLLGVCAYLAMHLVYAYQLHRWLLSDRHEPSEGIGVWQEIYTELYRLKQRNRKRKKRLKRILDEFQASTAALPDGAVVLDAQGRIVWFNSAAGALLALRTPQDLGQRIANLLRHPRFSAALSQRRREIGELEIPSPASDTDTVLVRLIPYGNDQRLLIARDVSEQKRLEATRRDFVANASHELRTPLTVLRGYLEMMEEEAAGDGPLAEWRSPVTEMGEQARRMNSIIESLLKLARLEAEGLQQRQERIDVPAMIDDLADDIRRADDERHDITLHLDREVGLFGRPNELESIFSNLLANAVRYTPDGGPIAVHWWQDDQGAHFSVHDAGAGIEAQHIPRLTERFYRVDAGRKASDGGTGLGLAIVKHCLEHHEGELDIDSTPGEGSTFTCHFPLQRRLLQRAA</sequence>
<dbReference type="SMART" id="SM00388">
    <property type="entry name" value="HisKA"/>
    <property type="match status" value="1"/>
</dbReference>
<dbReference type="InterPro" id="IPR003594">
    <property type="entry name" value="HATPase_dom"/>
</dbReference>
<keyword evidence="11" id="KW-0547">Nucleotide-binding</keyword>
<evidence type="ECO:0000256" key="6">
    <source>
        <dbReference type="ARBA" id="ARBA00022475"/>
    </source>
</evidence>
<dbReference type="InterPro" id="IPR005467">
    <property type="entry name" value="His_kinase_dom"/>
</dbReference>
<dbReference type="InterPro" id="IPR004358">
    <property type="entry name" value="Sig_transdc_His_kin-like_C"/>
</dbReference>
<evidence type="ECO:0000313" key="21">
    <source>
        <dbReference type="EMBL" id="ROO23920.1"/>
    </source>
</evidence>
<dbReference type="CDD" id="cd00130">
    <property type="entry name" value="PAS"/>
    <property type="match status" value="1"/>
</dbReference>
<dbReference type="PANTHER" id="PTHR45453:SF1">
    <property type="entry name" value="PHOSPHATE REGULON SENSOR PROTEIN PHOR"/>
    <property type="match status" value="1"/>
</dbReference>
<evidence type="ECO:0000256" key="18">
    <source>
        <dbReference type="SAM" id="Phobius"/>
    </source>
</evidence>
<evidence type="ECO:0000256" key="12">
    <source>
        <dbReference type="ARBA" id="ARBA00022777"/>
    </source>
</evidence>
<dbReference type="FunFam" id="1.10.287.130:FF:000001">
    <property type="entry name" value="Two-component sensor histidine kinase"/>
    <property type="match status" value="1"/>
</dbReference>
<keyword evidence="9" id="KW-0808">Transferase</keyword>
<dbReference type="PRINTS" id="PR00344">
    <property type="entry name" value="BCTRLSENSOR"/>
</dbReference>
<dbReference type="RefSeq" id="WP_123592456.1">
    <property type="nucleotide sequence ID" value="NZ_AYKF01000132.1"/>
</dbReference>
<dbReference type="EC" id="2.7.13.3" evidence="3"/>
<dbReference type="InterPro" id="IPR035965">
    <property type="entry name" value="PAS-like_dom_sf"/>
</dbReference>
<keyword evidence="8" id="KW-0592">Phosphate transport</keyword>
<dbReference type="Proteomes" id="UP000285123">
    <property type="component" value="Unassembled WGS sequence"/>
</dbReference>
<dbReference type="Pfam" id="PF11808">
    <property type="entry name" value="PhoR"/>
    <property type="match status" value="1"/>
</dbReference>
<dbReference type="GO" id="GO:0005524">
    <property type="term" value="F:ATP binding"/>
    <property type="evidence" value="ECO:0007669"/>
    <property type="project" value="UniProtKB-KW"/>
</dbReference>
<dbReference type="Pfam" id="PF02518">
    <property type="entry name" value="HATPase_c"/>
    <property type="match status" value="1"/>
</dbReference>
<dbReference type="InterPro" id="IPR050351">
    <property type="entry name" value="BphY/WalK/GraS-like"/>
</dbReference>
<evidence type="ECO:0000256" key="5">
    <source>
        <dbReference type="ARBA" id="ARBA00022448"/>
    </source>
</evidence>
<keyword evidence="13" id="KW-0067">ATP-binding</keyword>
<dbReference type="SMART" id="SM00387">
    <property type="entry name" value="HATPase_c"/>
    <property type="match status" value="1"/>
</dbReference>
<dbReference type="InterPro" id="IPR021766">
    <property type="entry name" value="PhoR_N"/>
</dbReference>
<dbReference type="Pfam" id="PF00512">
    <property type="entry name" value="HisKA"/>
    <property type="match status" value="1"/>
</dbReference>
<dbReference type="SUPFAM" id="SSF47384">
    <property type="entry name" value="Homodimeric domain of signal transducing histidine kinase"/>
    <property type="match status" value="1"/>
</dbReference>
<evidence type="ECO:0000256" key="4">
    <source>
        <dbReference type="ARBA" id="ARBA00019665"/>
    </source>
</evidence>
<dbReference type="InterPro" id="IPR036097">
    <property type="entry name" value="HisK_dim/P_sf"/>
</dbReference>
<evidence type="ECO:0000256" key="17">
    <source>
        <dbReference type="ARBA" id="ARBA00025207"/>
    </source>
</evidence>
<dbReference type="PROSITE" id="PS50112">
    <property type="entry name" value="PAS"/>
    <property type="match status" value="1"/>
</dbReference>
<organism evidence="21 22">
    <name type="scientific">Salinisphaera orenii YIM 95161</name>
    <dbReference type="NCBI Taxonomy" id="1051139"/>
    <lineage>
        <taxon>Bacteria</taxon>
        <taxon>Pseudomonadati</taxon>
        <taxon>Pseudomonadota</taxon>
        <taxon>Gammaproteobacteria</taxon>
        <taxon>Salinisphaerales</taxon>
        <taxon>Salinisphaeraceae</taxon>
        <taxon>Salinisphaera</taxon>
    </lineage>
</organism>
<dbReference type="FunFam" id="3.30.565.10:FF:000006">
    <property type="entry name" value="Sensor histidine kinase WalK"/>
    <property type="match status" value="1"/>
</dbReference>
<dbReference type="PROSITE" id="PS50109">
    <property type="entry name" value="HIS_KIN"/>
    <property type="match status" value="1"/>
</dbReference>
<keyword evidence="7" id="KW-0597">Phosphoprotein</keyword>
<dbReference type="Gene3D" id="3.30.450.20">
    <property type="entry name" value="PAS domain"/>
    <property type="match status" value="1"/>
</dbReference>
<evidence type="ECO:0000256" key="1">
    <source>
        <dbReference type="ARBA" id="ARBA00000085"/>
    </source>
</evidence>
<comment type="function">
    <text evidence="17">Member of the two-component regulatory system PhoR/PhoB involved in the phosphate regulon genes expression. PhoR may function as a membrane-associated protein kinase that phosphorylates PhoB in response to environmental signals.</text>
</comment>
<evidence type="ECO:0000256" key="2">
    <source>
        <dbReference type="ARBA" id="ARBA00004236"/>
    </source>
</evidence>
<name>A0A423PEC0_9GAMM</name>
<dbReference type="EMBL" id="AYKF01000132">
    <property type="protein sequence ID" value="ROO23920.1"/>
    <property type="molecule type" value="Genomic_DNA"/>
</dbReference>
<dbReference type="Gene3D" id="1.10.287.130">
    <property type="match status" value="1"/>
</dbReference>
<reference evidence="21 22" key="1">
    <citation type="submission" date="2013-10" db="EMBL/GenBank/DDBJ databases">
        <title>Salinisphaera halophila YIM 95161 Genome Sequencing.</title>
        <authorList>
            <person name="Lai Q."/>
            <person name="Li C."/>
            <person name="Shao Z."/>
        </authorList>
    </citation>
    <scope>NUCLEOTIDE SEQUENCE [LARGE SCALE GENOMIC DNA]</scope>
    <source>
        <strain evidence="21 22">YIM 95161</strain>
    </source>
</reference>
<accession>A0A423PEC0</accession>
<evidence type="ECO:0000313" key="22">
    <source>
        <dbReference type="Proteomes" id="UP000285123"/>
    </source>
</evidence>
<dbReference type="GO" id="GO:0016036">
    <property type="term" value="P:cellular response to phosphate starvation"/>
    <property type="evidence" value="ECO:0007669"/>
    <property type="project" value="TreeGrafter"/>
</dbReference>
<dbReference type="InterPro" id="IPR013767">
    <property type="entry name" value="PAS_fold"/>
</dbReference>
<dbReference type="PANTHER" id="PTHR45453">
    <property type="entry name" value="PHOSPHATE REGULON SENSOR PROTEIN PHOR"/>
    <property type="match status" value="1"/>
</dbReference>
<comment type="caution">
    <text evidence="21">The sequence shown here is derived from an EMBL/GenBank/DDBJ whole genome shotgun (WGS) entry which is preliminary data.</text>
</comment>
<keyword evidence="10 18" id="KW-0812">Transmembrane</keyword>
<evidence type="ECO:0000256" key="14">
    <source>
        <dbReference type="ARBA" id="ARBA00022989"/>
    </source>
</evidence>
<evidence type="ECO:0000256" key="16">
    <source>
        <dbReference type="ARBA" id="ARBA00023136"/>
    </source>
</evidence>
<evidence type="ECO:0000256" key="3">
    <source>
        <dbReference type="ARBA" id="ARBA00012438"/>
    </source>
</evidence>
<keyword evidence="6" id="KW-1003">Cell membrane</keyword>
<dbReference type="NCBIfam" id="NF008235">
    <property type="entry name" value="PRK11006.1"/>
    <property type="match status" value="1"/>
</dbReference>
<proteinExistence type="predicted"/>
<dbReference type="OrthoDB" id="9813151at2"/>
<dbReference type="InterPro" id="IPR036890">
    <property type="entry name" value="HATPase_C_sf"/>
</dbReference>
<dbReference type="NCBIfam" id="TIGR02966">
    <property type="entry name" value="phoR_proteo"/>
    <property type="match status" value="1"/>
</dbReference>
<keyword evidence="14 18" id="KW-1133">Transmembrane helix</keyword>
<dbReference type="SUPFAM" id="SSF55785">
    <property type="entry name" value="PYP-like sensor domain (PAS domain)"/>
    <property type="match status" value="1"/>
</dbReference>
<feature type="domain" description="Histidine kinase" evidence="19">
    <location>
        <begin position="217"/>
        <end position="435"/>
    </location>
</feature>
<feature type="transmembrane region" description="Helical" evidence="18">
    <location>
        <begin position="39"/>
        <end position="56"/>
    </location>
</feature>
<dbReference type="GO" id="GO:0000155">
    <property type="term" value="F:phosphorelay sensor kinase activity"/>
    <property type="evidence" value="ECO:0007669"/>
    <property type="project" value="InterPro"/>
</dbReference>
<feature type="domain" description="PAS" evidence="20">
    <location>
        <begin position="93"/>
        <end position="154"/>
    </location>
</feature>
<dbReference type="AlphaFoldDB" id="A0A423PEC0"/>
<protein>
    <recommendedName>
        <fullName evidence="4">Phosphate regulon sensor protein PhoR</fullName>
        <ecNumber evidence="3">2.7.13.3</ecNumber>
    </recommendedName>
</protein>
<dbReference type="InterPro" id="IPR003661">
    <property type="entry name" value="HisK_dim/P_dom"/>
</dbReference>
<keyword evidence="5" id="KW-0813">Transport</keyword>
<comment type="subcellular location">
    <subcellularLocation>
        <location evidence="2">Cell membrane</location>
    </subcellularLocation>
</comment>
<dbReference type="SMART" id="SM00091">
    <property type="entry name" value="PAS"/>
    <property type="match status" value="1"/>
</dbReference>
<evidence type="ECO:0000256" key="7">
    <source>
        <dbReference type="ARBA" id="ARBA00022553"/>
    </source>
</evidence>
<keyword evidence="12 21" id="KW-0418">Kinase</keyword>
<evidence type="ECO:0000256" key="15">
    <source>
        <dbReference type="ARBA" id="ARBA00023012"/>
    </source>
</evidence>
<dbReference type="GO" id="GO:0005886">
    <property type="term" value="C:plasma membrane"/>
    <property type="evidence" value="ECO:0007669"/>
    <property type="project" value="UniProtKB-SubCell"/>
</dbReference>
<dbReference type="GO" id="GO:0006355">
    <property type="term" value="P:regulation of DNA-templated transcription"/>
    <property type="evidence" value="ECO:0007669"/>
    <property type="project" value="InterPro"/>
</dbReference>
<evidence type="ECO:0000259" key="19">
    <source>
        <dbReference type="PROSITE" id="PS50109"/>
    </source>
</evidence>
<evidence type="ECO:0000256" key="10">
    <source>
        <dbReference type="ARBA" id="ARBA00022692"/>
    </source>
</evidence>
<dbReference type="Gene3D" id="3.30.565.10">
    <property type="entry name" value="Histidine kinase-like ATPase, C-terminal domain"/>
    <property type="match status" value="1"/>
</dbReference>